<dbReference type="AlphaFoldDB" id="A0A381WLI9"/>
<proteinExistence type="predicted"/>
<evidence type="ECO:0000313" key="1">
    <source>
        <dbReference type="EMBL" id="SVA53370.1"/>
    </source>
</evidence>
<name>A0A381WLI9_9ZZZZ</name>
<feature type="non-terminal residue" evidence="1">
    <location>
        <position position="182"/>
    </location>
</feature>
<gene>
    <name evidence="1" type="ORF">METZ01_LOCUS106224</name>
</gene>
<accession>A0A381WLI9</accession>
<organism evidence="1">
    <name type="scientific">marine metagenome</name>
    <dbReference type="NCBI Taxonomy" id="408172"/>
    <lineage>
        <taxon>unclassified sequences</taxon>
        <taxon>metagenomes</taxon>
        <taxon>ecological metagenomes</taxon>
    </lineage>
</organism>
<dbReference type="EMBL" id="UINC01012190">
    <property type="protein sequence ID" value="SVA53370.1"/>
    <property type="molecule type" value="Genomic_DNA"/>
</dbReference>
<reference evidence="1" key="1">
    <citation type="submission" date="2018-05" db="EMBL/GenBank/DDBJ databases">
        <authorList>
            <person name="Lanie J.A."/>
            <person name="Ng W.-L."/>
            <person name="Kazmierczak K.M."/>
            <person name="Andrzejewski T.M."/>
            <person name="Davidsen T.M."/>
            <person name="Wayne K.J."/>
            <person name="Tettelin H."/>
            <person name="Glass J.I."/>
            <person name="Rusch D."/>
            <person name="Podicherti R."/>
            <person name="Tsui H.-C.T."/>
            <person name="Winkler M.E."/>
        </authorList>
    </citation>
    <scope>NUCLEOTIDE SEQUENCE</scope>
</reference>
<sequence length="182" mass="20017">MIDRRHFLALSGISLIAPIFPSFPALGQEFKDRKLIFITLRGGMDGLSAFPLLGDKNLIKHRPDIWASGYFETGSEFGIHPALKSFTDMWSKGEASIVHAVGQSNWSGRSHFGGQNILETGHDQPYAEQTGWLGRALDLADASFQGTAMDLPVPLILRGGNNLESRSPSYFPPPSPDFLFEL</sequence>
<protein>
    <submittedName>
        <fullName evidence="1">Uncharacterized protein</fullName>
    </submittedName>
</protein>